<organism evidence="2 3">
    <name type="scientific">Saprolegnia parasitica (strain CBS 223.65)</name>
    <dbReference type="NCBI Taxonomy" id="695850"/>
    <lineage>
        <taxon>Eukaryota</taxon>
        <taxon>Sar</taxon>
        <taxon>Stramenopiles</taxon>
        <taxon>Oomycota</taxon>
        <taxon>Saprolegniomycetes</taxon>
        <taxon>Saprolegniales</taxon>
        <taxon>Saprolegniaceae</taxon>
        <taxon>Saprolegnia</taxon>
    </lineage>
</organism>
<dbReference type="KEGG" id="spar:SPRG_16296"/>
<sequence length="331" mass="36039">MAHNHSLSHSTPMPPGTRNTTVSTDMLVKFAVELELGHTLVRDELIRAVRDKFGITISSSRIALLKKGTKKRQVATIKDQFAKLSPYLEKLVEANPGMYAAFTKTGSSCPGAFCVPACFRQDTKMFLLPIVFLGARPIKDDMRAVGTLLSATSRDGNGDIVPIAFALVQGDLVDTWDWFCAHLALAGVADFIAVAGYMSNIPTRHWATYASIKDGFPTFDAAASESSDYWLGADLGGSDPVGVFYFYLSRLNETFNDRLEMHSKGSGILTNIETTAFGAVSVEARNCTVTDLRTGHSFIVTHSKHRTPDKARLVDITAKVVHDALVCFTAP</sequence>
<accession>A0A067BVJ3</accession>
<dbReference type="AlphaFoldDB" id="A0A067BVJ3"/>
<dbReference type="OrthoDB" id="683469at2759"/>
<evidence type="ECO:0000313" key="2">
    <source>
        <dbReference type="EMBL" id="KDO18306.1"/>
    </source>
</evidence>
<gene>
    <name evidence="2" type="ORF">SPRG_16296</name>
</gene>
<feature type="region of interest" description="Disordered" evidence="1">
    <location>
        <begin position="1"/>
        <end position="20"/>
    </location>
</feature>
<dbReference type="RefSeq" id="XP_012210981.1">
    <property type="nucleotide sequence ID" value="XM_012355591.1"/>
</dbReference>
<dbReference type="EMBL" id="KK583458">
    <property type="protein sequence ID" value="KDO18306.1"/>
    <property type="molecule type" value="Genomic_DNA"/>
</dbReference>
<evidence type="ECO:0000256" key="1">
    <source>
        <dbReference type="SAM" id="MobiDB-lite"/>
    </source>
</evidence>
<protein>
    <submittedName>
        <fullName evidence="2">Uncharacterized protein</fullName>
    </submittedName>
</protein>
<dbReference type="VEuPathDB" id="FungiDB:SPRG_16296"/>
<dbReference type="Proteomes" id="UP000030745">
    <property type="component" value="Unassembled WGS sequence"/>
</dbReference>
<dbReference type="STRING" id="695850.A0A067BVJ3"/>
<keyword evidence="3" id="KW-1185">Reference proteome</keyword>
<evidence type="ECO:0000313" key="3">
    <source>
        <dbReference type="Proteomes" id="UP000030745"/>
    </source>
</evidence>
<reference evidence="2 3" key="1">
    <citation type="journal article" date="2013" name="PLoS Genet.">
        <title>Distinctive expansion of potential virulence genes in the genome of the oomycete fish pathogen Saprolegnia parasitica.</title>
        <authorList>
            <person name="Jiang R.H."/>
            <person name="de Bruijn I."/>
            <person name="Haas B.J."/>
            <person name="Belmonte R."/>
            <person name="Lobach L."/>
            <person name="Christie J."/>
            <person name="van den Ackerveken G."/>
            <person name="Bottin A."/>
            <person name="Bulone V."/>
            <person name="Diaz-Moreno S.M."/>
            <person name="Dumas B."/>
            <person name="Fan L."/>
            <person name="Gaulin E."/>
            <person name="Govers F."/>
            <person name="Grenville-Briggs L.J."/>
            <person name="Horner N.R."/>
            <person name="Levin J.Z."/>
            <person name="Mammella M."/>
            <person name="Meijer H.J."/>
            <person name="Morris P."/>
            <person name="Nusbaum C."/>
            <person name="Oome S."/>
            <person name="Phillips A.J."/>
            <person name="van Rooyen D."/>
            <person name="Rzeszutek E."/>
            <person name="Saraiva M."/>
            <person name="Secombes C.J."/>
            <person name="Seidl M.F."/>
            <person name="Snel B."/>
            <person name="Stassen J.H."/>
            <person name="Sykes S."/>
            <person name="Tripathy S."/>
            <person name="van den Berg H."/>
            <person name="Vega-Arreguin J.C."/>
            <person name="Wawra S."/>
            <person name="Young S.K."/>
            <person name="Zeng Q."/>
            <person name="Dieguez-Uribeondo J."/>
            <person name="Russ C."/>
            <person name="Tyler B.M."/>
            <person name="van West P."/>
        </authorList>
    </citation>
    <scope>NUCLEOTIDE SEQUENCE [LARGE SCALE GENOMIC DNA]</scope>
    <source>
        <strain evidence="2 3">CBS 223.65</strain>
    </source>
</reference>
<name>A0A067BVJ3_SAPPC</name>
<proteinExistence type="predicted"/>
<dbReference type="GeneID" id="24137934"/>